<evidence type="ECO:0000313" key="2">
    <source>
        <dbReference type="Proteomes" id="UP000440578"/>
    </source>
</evidence>
<dbReference type="EMBL" id="VIIS01000171">
    <property type="protein sequence ID" value="KAF0312431.1"/>
    <property type="molecule type" value="Genomic_DNA"/>
</dbReference>
<sequence>MEREKFFDKSICGYYDEYELSAFDFSSWRTIVGPSTGATSEGDLDTNMKMLRSNLTMFEKSLRGGNLPRDFLKRMGFQHPLVHQQTVTAVCSYLLYVVSCHTDPVLVNAASNALAYHAEMGAAFAPDRAQILAIALNMGMKEERLQFFRDELPEHMRRRAGASKRKALDKYPEPFNVQQFVECLTKLLRPGRHWTDAARYTLFSVLVAMLADPYMESIEVTPRVTVCVDALLRSYERAAWSADSDNSKLQAASQLADQLGVLVCLALNVVALLLRLQSAPLQLLQPLL</sequence>
<dbReference type="OrthoDB" id="10636200at2759"/>
<gene>
    <name evidence="1" type="ORF">FJT64_016820</name>
</gene>
<comment type="caution">
    <text evidence="1">The sequence shown here is derived from an EMBL/GenBank/DDBJ whole genome shotgun (WGS) entry which is preliminary data.</text>
</comment>
<accession>A0A6A4XD90</accession>
<name>A0A6A4XD90_AMPAM</name>
<protein>
    <submittedName>
        <fullName evidence="1">Uncharacterized protein</fullName>
    </submittedName>
</protein>
<reference evidence="1 2" key="1">
    <citation type="submission" date="2019-07" db="EMBL/GenBank/DDBJ databases">
        <title>Draft genome assembly of a fouling barnacle, Amphibalanus amphitrite (Darwin, 1854): The first reference genome for Thecostraca.</title>
        <authorList>
            <person name="Kim W."/>
        </authorList>
    </citation>
    <scope>NUCLEOTIDE SEQUENCE [LARGE SCALE GENOMIC DNA]</scope>
    <source>
        <strain evidence="1">SNU_AA5</strain>
        <tissue evidence="1">Soma without cirri and trophi</tissue>
    </source>
</reference>
<keyword evidence="2" id="KW-1185">Reference proteome</keyword>
<dbReference type="Proteomes" id="UP000440578">
    <property type="component" value="Unassembled WGS sequence"/>
</dbReference>
<evidence type="ECO:0000313" key="1">
    <source>
        <dbReference type="EMBL" id="KAF0312431.1"/>
    </source>
</evidence>
<organism evidence="1 2">
    <name type="scientific">Amphibalanus amphitrite</name>
    <name type="common">Striped barnacle</name>
    <name type="synonym">Balanus amphitrite</name>
    <dbReference type="NCBI Taxonomy" id="1232801"/>
    <lineage>
        <taxon>Eukaryota</taxon>
        <taxon>Metazoa</taxon>
        <taxon>Ecdysozoa</taxon>
        <taxon>Arthropoda</taxon>
        <taxon>Crustacea</taxon>
        <taxon>Multicrustacea</taxon>
        <taxon>Cirripedia</taxon>
        <taxon>Thoracica</taxon>
        <taxon>Thoracicalcarea</taxon>
        <taxon>Balanomorpha</taxon>
        <taxon>Balanoidea</taxon>
        <taxon>Balanidae</taxon>
        <taxon>Amphibalaninae</taxon>
        <taxon>Amphibalanus</taxon>
    </lineage>
</organism>
<dbReference type="AlphaFoldDB" id="A0A6A4XD90"/>
<proteinExistence type="predicted"/>